<name>A0A0E0PXL9_ORYRU</name>
<sequence length="371" mass="41299">MESMGEYCSNTPCKWLLDLGKGGAHDTYAHNLFDGMPSQPDMNKFFKEMSASIKATTADFNSASFSTPPTSSPPTERTSTKLPTFVTMDLPKVTPTNSSMICSSYDAKSDHTVAIVVTCVTSTVSSMELLSTDGTIGGTNINIPDSTKAMLTNYLTGGADHARVTCQTMMGVPKGVLVPDASSEVSSLWLIAEMDLIKLMPSECLMKCLKGNNKLLVGHPKKNPWPPPWLGCVVRGGEVWHIPWYVLDSFWTSVGLMLPWPPPIRLEQCKSWEIRVAITLFVWKEQQDLSAKHPFISYMMAQYFETIEQRRVSVGNSLDINIFQDTWGCKDGIQIILKEVENARDQAKCNQEYNFSMEECFHSNHQIILGN</sequence>
<keyword evidence="2" id="KW-1185">Reference proteome</keyword>
<evidence type="ECO:0000313" key="2">
    <source>
        <dbReference type="Proteomes" id="UP000008022"/>
    </source>
</evidence>
<dbReference type="AlphaFoldDB" id="A0A0E0PXL9"/>
<proteinExistence type="predicted"/>
<organism evidence="1 2">
    <name type="scientific">Oryza rufipogon</name>
    <name type="common">Brownbeard rice</name>
    <name type="synonym">Asian wild rice</name>
    <dbReference type="NCBI Taxonomy" id="4529"/>
    <lineage>
        <taxon>Eukaryota</taxon>
        <taxon>Viridiplantae</taxon>
        <taxon>Streptophyta</taxon>
        <taxon>Embryophyta</taxon>
        <taxon>Tracheophyta</taxon>
        <taxon>Spermatophyta</taxon>
        <taxon>Magnoliopsida</taxon>
        <taxon>Liliopsida</taxon>
        <taxon>Poales</taxon>
        <taxon>Poaceae</taxon>
        <taxon>BOP clade</taxon>
        <taxon>Oryzoideae</taxon>
        <taxon>Oryzeae</taxon>
        <taxon>Oryzinae</taxon>
        <taxon>Oryza</taxon>
    </lineage>
</organism>
<accession>A0A0E0PXL9</accession>
<evidence type="ECO:0000313" key="1">
    <source>
        <dbReference type="EnsemblPlants" id="ORUFI06G15090.1"/>
    </source>
</evidence>
<protein>
    <submittedName>
        <fullName evidence="1">Uncharacterized protein</fullName>
    </submittedName>
</protein>
<reference evidence="2" key="1">
    <citation type="submission" date="2013-06" db="EMBL/GenBank/DDBJ databases">
        <authorList>
            <person name="Zhao Q."/>
        </authorList>
    </citation>
    <scope>NUCLEOTIDE SEQUENCE</scope>
    <source>
        <strain evidence="2">cv. W1943</strain>
    </source>
</reference>
<dbReference type="Gramene" id="ORUFI06G15090.1">
    <property type="protein sequence ID" value="ORUFI06G15090.1"/>
    <property type="gene ID" value="ORUFI06G15090"/>
</dbReference>
<dbReference type="HOGENOM" id="CLU_746767_0_0_1"/>
<reference evidence="1" key="2">
    <citation type="submission" date="2015-06" db="UniProtKB">
        <authorList>
            <consortium name="EnsemblPlants"/>
        </authorList>
    </citation>
    <scope>IDENTIFICATION</scope>
</reference>
<dbReference type="EnsemblPlants" id="ORUFI06G15090.1">
    <property type="protein sequence ID" value="ORUFI06G15090.1"/>
    <property type="gene ID" value="ORUFI06G15090"/>
</dbReference>
<dbReference type="Proteomes" id="UP000008022">
    <property type="component" value="Unassembled WGS sequence"/>
</dbReference>